<reference evidence="1" key="1">
    <citation type="journal article" date="2023" name="IScience">
        <title>Live-bearing cockroach genome reveals convergent evolutionary mechanisms linked to viviparity in insects and beyond.</title>
        <authorList>
            <person name="Fouks B."/>
            <person name="Harrison M.C."/>
            <person name="Mikhailova A.A."/>
            <person name="Marchal E."/>
            <person name="English S."/>
            <person name="Carruthers M."/>
            <person name="Jennings E.C."/>
            <person name="Chiamaka E.L."/>
            <person name="Frigard R.A."/>
            <person name="Pippel M."/>
            <person name="Attardo G.M."/>
            <person name="Benoit J.B."/>
            <person name="Bornberg-Bauer E."/>
            <person name="Tobe S.S."/>
        </authorList>
    </citation>
    <scope>NUCLEOTIDE SEQUENCE</scope>
    <source>
        <strain evidence="1">Stay&amp;Tobe</strain>
    </source>
</reference>
<gene>
    <name evidence="1" type="ORF">L9F63_026935</name>
</gene>
<protein>
    <submittedName>
        <fullName evidence="1">Uncharacterized protein</fullName>
    </submittedName>
</protein>
<evidence type="ECO:0000313" key="2">
    <source>
        <dbReference type="Proteomes" id="UP001233999"/>
    </source>
</evidence>
<feature type="non-terminal residue" evidence="1">
    <location>
        <position position="1"/>
    </location>
</feature>
<organism evidence="1 2">
    <name type="scientific">Diploptera punctata</name>
    <name type="common">Pacific beetle cockroach</name>
    <dbReference type="NCBI Taxonomy" id="6984"/>
    <lineage>
        <taxon>Eukaryota</taxon>
        <taxon>Metazoa</taxon>
        <taxon>Ecdysozoa</taxon>
        <taxon>Arthropoda</taxon>
        <taxon>Hexapoda</taxon>
        <taxon>Insecta</taxon>
        <taxon>Pterygota</taxon>
        <taxon>Neoptera</taxon>
        <taxon>Polyneoptera</taxon>
        <taxon>Dictyoptera</taxon>
        <taxon>Blattodea</taxon>
        <taxon>Blaberoidea</taxon>
        <taxon>Blaberidae</taxon>
        <taxon>Diplopterinae</taxon>
        <taxon>Diploptera</taxon>
    </lineage>
</organism>
<proteinExistence type="predicted"/>
<reference evidence="1" key="2">
    <citation type="submission" date="2023-05" db="EMBL/GenBank/DDBJ databases">
        <authorList>
            <person name="Fouks B."/>
        </authorList>
    </citation>
    <scope>NUCLEOTIDE SEQUENCE</scope>
    <source>
        <strain evidence="1">Stay&amp;Tobe</strain>
        <tissue evidence="1">Testes</tissue>
    </source>
</reference>
<keyword evidence="2" id="KW-1185">Reference proteome</keyword>
<dbReference type="Proteomes" id="UP001233999">
    <property type="component" value="Unassembled WGS sequence"/>
</dbReference>
<dbReference type="AlphaFoldDB" id="A0AAD8END5"/>
<dbReference type="EMBL" id="JASPKZ010001681">
    <property type="protein sequence ID" value="KAJ9597175.1"/>
    <property type="molecule type" value="Genomic_DNA"/>
</dbReference>
<evidence type="ECO:0000313" key="1">
    <source>
        <dbReference type="EMBL" id="KAJ9597175.1"/>
    </source>
</evidence>
<accession>A0AAD8END5</accession>
<comment type="caution">
    <text evidence="1">The sequence shown here is derived from an EMBL/GenBank/DDBJ whole genome shotgun (WGS) entry which is preliminary data.</text>
</comment>
<name>A0AAD8END5_DIPPU</name>
<sequence>MEKVEEPSCSSINSTGKNILFFRLQMEGKYKQIVESISGESFVETLSEVIKEKKVKKLLEIWKDKVYTNSKNDLEEVIEEEKLDKKSKLLSDIKSNHLDNTAA</sequence>